<reference evidence="1" key="1">
    <citation type="journal article" date="2021" name="PeerJ">
        <title>Extensive microbial diversity within the chicken gut microbiome revealed by metagenomics and culture.</title>
        <authorList>
            <person name="Gilroy R."/>
            <person name="Ravi A."/>
            <person name="Getino M."/>
            <person name="Pursley I."/>
            <person name="Horton D.L."/>
            <person name="Alikhan N.F."/>
            <person name="Baker D."/>
            <person name="Gharbi K."/>
            <person name="Hall N."/>
            <person name="Watson M."/>
            <person name="Adriaenssens E.M."/>
            <person name="Foster-Nyarko E."/>
            <person name="Jarju S."/>
            <person name="Secka A."/>
            <person name="Antonio M."/>
            <person name="Oren A."/>
            <person name="Chaudhuri R.R."/>
            <person name="La Ragione R."/>
            <person name="Hildebrand F."/>
            <person name="Pallen M.J."/>
        </authorList>
    </citation>
    <scope>NUCLEOTIDE SEQUENCE</scope>
    <source>
        <strain evidence="1">ChiHjej13B12-9602</strain>
    </source>
</reference>
<gene>
    <name evidence="1" type="ORF">K8V70_07595</name>
</gene>
<comment type="caution">
    <text evidence="1">The sequence shown here is derived from an EMBL/GenBank/DDBJ whole genome shotgun (WGS) entry which is preliminary data.</text>
</comment>
<evidence type="ECO:0008006" key="3">
    <source>
        <dbReference type="Google" id="ProtNLM"/>
    </source>
</evidence>
<sequence>MCENLRVFCLPFGPKSMRSDGGIGYANLMEPILSHTSALQFHRTPPIVHELVENYPSLLTGNDKRRLVRMEHPFGAIEKPLHLLVPEKRLVHASSLCVYHSWTQRLPPGAIEETDYSLSVTSPLFTTICLASVIPTVELTMLIHELVGTFSVYRPPREIREELQRLVDASRLPIVDGWRPSLDTEGKLTDLWQRPPLLTIDELRDLALEMQNCTGVHKLNQALKDVHGIASSPLEVQSSMLLGMSRRKGGWGLGPFEHNKRIVLSRRARTIARQNVCTIDLYIEGNKNHGPIAIECQGGPFHDGNDRAAHDDNRALALQSMGITLIRLRGDQIYDAKRLEYVAAFLAKLLNKPRKTKSASLKRKELELRASVLIDWWTLGSYSVKRAPQFR</sequence>
<dbReference type="Gene3D" id="3.40.960.10">
    <property type="entry name" value="VSR Endonuclease"/>
    <property type="match status" value="1"/>
</dbReference>
<organism evidence="1 2">
    <name type="scientific">Enorma phocaeensis</name>
    <dbReference type="NCBI Taxonomy" id="1871019"/>
    <lineage>
        <taxon>Bacteria</taxon>
        <taxon>Bacillati</taxon>
        <taxon>Actinomycetota</taxon>
        <taxon>Coriobacteriia</taxon>
        <taxon>Coriobacteriales</taxon>
        <taxon>Coriobacteriaceae</taxon>
        <taxon>Enorma</taxon>
    </lineage>
</organism>
<dbReference type="RefSeq" id="WP_273190630.1">
    <property type="nucleotide sequence ID" value="NZ_DYUZ01000029.1"/>
</dbReference>
<evidence type="ECO:0000313" key="1">
    <source>
        <dbReference type="EMBL" id="HJG37705.1"/>
    </source>
</evidence>
<accession>A0A921IVK0</accession>
<dbReference type="AlphaFoldDB" id="A0A921IVK0"/>
<proteinExistence type="predicted"/>
<dbReference type="Proteomes" id="UP000753256">
    <property type="component" value="Unassembled WGS sequence"/>
</dbReference>
<protein>
    <recommendedName>
        <fullName evidence="3">DUF559 domain-containing protein</fullName>
    </recommendedName>
</protein>
<dbReference type="EMBL" id="DYUZ01000029">
    <property type="protein sequence ID" value="HJG37705.1"/>
    <property type="molecule type" value="Genomic_DNA"/>
</dbReference>
<name>A0A921IVK0_9ACTN</name>
<evidence type="ECO:0000313" key="2">
    <source>
        <dbReference type="Proteomes" id="UP000753256"/>
    </source>
</evidence>
<reference evidence="1" key="2">
    <citation type="submission" date="2021-09" db="EMBL/GenBank/DDBJ databases">
        <authorList>
            <person name="Gilroy R."/>
        </authorList>
    </citation>
    <scope>NUCLEOTIDE SEQUENCE</scope>
    <source>
        <strain evidence="1">ChiHjej13B12-9602</strain>
    </source>
</reference>